<dbReference type="GO" id="GO:0006325">
    <property type="term" value="P:chromatin organization"/>
    <property type="evidence" value="ECO:0007669"/>
    <property type="project" value="InterPro"/>
</dbReference>
<dbReference type="OrthoDB" id="370884at2759"/>
<dbReference type="GO" id="GO:0005634">
    <property type="term" value="C:nucleus"/>
    <property type="evidence" value="ECO:0007669"/>
    <property type="project" value="TreeGrafter"/>
</dbReference>
<evidence type="ECO:0000313" key="2">
    <source>
        <dbReference type="EMBL" id="PWA58395.1"/>
    </source>
</evidence>
<dbReference type="Proteomes" id="UP000245207">
    <property type="component" value="Unassembled WGS sequence"/>
</dbReference>
<dbReference type="PANTHER" id="PTHR13468">
    <property type="entry name" value="DEK PROTEIN"/>
    <property type="match status" value="1"/>
</dbReference>
<dbReference type="AlphaFoldDB" id="A0A2U1MAW7"/>
<dbReference type="GO" id="GO:0042393">
    <property type="term" value="F:histone binding"/>
    <property type="evidence" value="ECO:0007669"/>
    <property type="project" value="TreeGrafter"/>
</dbReference>
<protein>
    <submittedName>
        <fullName evidence="2">DEK domain-containing chromatin associated protein</fullName>
    </submittedName>
</protein>
<feature type="region of interest" description="Disordered" evidence="1">
    <location>
        <begin position="1"/>
        <end position="61"/>
    </location>
</feature>
<evidence type="ECO:0000256" key="1">
    <source>
        <dbReference type="SAM" id="MobiDB-lite"/>
    </source>
</evidence>
<feature type="compositionally biased region" description="Basic and acidic residues" evidence="1">
    <location>
        <begin position="8"/>
        <end position="36"/>
    </location>
</feature>
<dbReference type="PANTHER" id="PTHR13468:SF1">
    <property type="entry name" value="PROTEIN DEK"/>
    <property type="match status" value="1"/>
</dbReference>
<dbReference type="STRING" id="35608.A0A2U1MAW7"/>
<gene>
    <name evidence="2" type="ORF">CTI12_AA403180</name>
</gene>
<dbReference type="EMBL" id="PKPP01005906">
    <property type="protein sequence ID" value="PWA58395.1"/>
    <property type="molecule type" value="Genomic_DNA"/>
</dbReference>
<dbReference type="InterPro" id="IPR044198">
    <property type="entry name" value="DEK"/>
</dbReference>
<keyword evidence="3" id="KW-1185">Reference proteome</keyword>
<comment type="caution">
    <text evidence="2">The sequence shown here is derived from an EMBL/GenBank/DDBJ whole genome shotgun (WGS) entry which is preliminary data.</text>
</comment>
<evidence type="ECO:0000313" key="3">
    <source>
        <dbReference type="Proteomes" id="UP000245207"/>
    </source>
</evidence>
<sequence>MAPEIETLENKKQQQDVEDVEMKEQEEVSEGGEKKSSAKKAKKGESSPVTPNERPTRERKTVERFMESMTRSLTPKAFTIEKGSGTQLKEIPNGIFYDRFLIYFYVIIECVKII</sequence>
<reference evidence="2 3" key="1">
    <citation type="journal article" date="2018" name="Mol. Plant">
        <title>The genome of Artemisia annua provides insight into the evolution of Asteraceae family and artemisinin biosynthesis.</title>
        <authorList>
            <person name="Shen Q."/>
            <person name="Zhang L."/>
            <person name="Liao Z."/>
            <person name="Wang S."/>
            <person name="Yan T."/>
            <person name="Shi P."/>
            <person name="Liu M."/>
            <person name="Fu X."/>
            <person name="Pan Q."/>
            <person name="Wang Y."/>
            <person name="Lv Z."/>
            <person name="Lu X."/>
            <person name="Zhang F."/>
            <person name="Jiang W."/>
            <person name="Ma Y."/>
            <person name="Chen M."/>
            <person name="Hao X."/>
            <person name="Li L."/>
            <person name="Tang Y."/>
            <person name="Lv G."/>
            <person name="Zhou Y."/>
            <person name="Sun X."/>
            <person name="Brodelius P.E."/>
            <person name="Rose J.K.C."/>
            <person name="Tang K."/>
        </authorList>
    </citation>
    <scope>NUCLEOTIDE SEQUENCE [LARGE SCALE GENOMIC DNA]</scope>
    <source>
        <strain evidence="3">cv. Huhao1</strain>
        <tissue evidence="2">Leaf</tissue>
    </source>
</reference>
<dbReference type="GO" id="GO:0003677">
    <property type="term" value="F:DNA binding"/>
    <property type="evidence" value="ECO:0007669"/>
    <property type="project" value="InterPro"/>
</dbReference>
<accession>A0A2U1MAW7</accession>
<proteinExistence type="predicted"/>
<name>A0A2U1MAW7_ARTAN</name>
<organism evidence="2 3">
    <name type="scientific">Artemisia annua</name>
    <name type="common">Sweet wormwood</name>
    <dbReference type="NCBI Taxonomy" id="35608"/>
    <lineage>
        <taxon>Eukaryota</taxon>
        <taxon>Viridiplantae</taxon>
        <taxon>Streptophyta</taxon>
        <taxon>Embryophyta</taxon>
        <taxon>Tracheophyta</taxon>
        <taxon>Spermatophyta</taxon>
        <taxon>Magnoliopsida</taxon>
        <taxon>eudicotyledons</taxon>
        <taxon>Gunneridae</taxon>
        <taxon>Pentapetalae</taxon>
        <taxon>asterids</taxon>
        <taxon>campanulids</taxon>
        <taxon>Asterales</taxon>
        <taxon>Asteraceae</taxon>
        <taxon>Asteroideae</taxon>
        <taxon>Anthemideae</taxon>
        <taxon>Artemisiinae</taxon>
        <taxon>Artemisia</taxon>
    </lineage>
</organism>
<dbReference type="GO" id="GO:2000779">
    <property type="term" value="P:regulation of double-strand break repair"/>
    <property type="evidence" value="ECO:0007669"/>
    <property type="project" value="TreeGrafter"/>
</dbReference>